<dbReference type="PANTHER" id="PTHR44520">
    <property type="entry name" value="RESPONSE REGULATOR RCP1-RELATED"/>
    <property type="match status" value="1"/>
</dbReference>
<dbReference type="OrthoDB" id="9785718at2"/>
<gene>
    <name evidence="3" type="ordered locus">Deipe_1549</name>
</gene>
<reference evidence="4" key="1">
    <citation type="submission" date="2012-03" db="EMBL/GenBank/DDBJ databases">
        <title>Complete sequence of chromosome of Deinococcus peraridilitoris DSM 19664.</title>
        <authorList>
            <person name="Lucas S."/>
            <person name="Copeland A."/>
            <person name="Lapidus A."/>
            <person name="Glavina del Rio T."/>
            <person name="Dalin E."/>
            <person name="Tice H."/>
            <person name="Bruce D."/>
            <person name="Goodwin L."/>
            <person name="Pitluck S."/>
            <person name="Peters L."/>
            <person name="Mikhailova N."/>
            <person name="Lu M."/>
            <person name="Kyrpides N."/>
            <person name="Mavromatis K."/>
            <person name="Ivanova N."/>
            <person name="Brettin T."/>
            <person name="Detter J.C."/>
            <person name="Han C."/>
            <person name="Larimer F."/>
            <person name="Land M."/>
            <person name="Hauser L."/>
            <person name="Markowitz V."/>
            <person name="Cheng J.-F."/>
            <person name="Hugenholtz P."/>
            <person name="Woyke T."/>
            <person name="Wu D."/>
            <person name="Pukall R."/>
            <person name="Steenblock K."/>
            <person name="Brambilla E."/>
            <person name="Klenk H.-P."/>
            <person name="Eisen J.A."/>
        </authorList>
    </citation>
    <scope>NUCLEOTIDE SEQUENCE [LARGE SCALE GENOMIC DNA]</scope>
    <source>
        <strain evidence="4">DSM 19664 / LMG 22246 / CIP 109416 / KR-200</strain>
    </source>
</reference>
<accession>L0A276</accession>
<dbReference type="EMBL" id="CP003382">
    <property type="protein sequence ID" value="AFZ67090.1"/>
    <property type="molecule type" value="Genomic_DNA"/>
</dbReference>
<dbReference type="GO" id="GO:0000160">
    <property type="term" value="P:phosphorelay signal transduction system"/>
    <property type="evidence" value="ECO:0007669"/>
    <property type="project" value="InterPro"/>
</dbReference>
<protein>
    <submittedName>
        <fullName evidence="3">Response regulator containing a CheY-like receiver domain and a GGDEF domain protein</fullName>
    </submittedName>
</protein>
<evidence type="ECO:0000313" key="3">
    <source>
        <dbReference type="EMBL" id="AFZ67090.1"/>
    </source>
</evidence>
<dbReference type="KEGG" id="dpd:Deipe_1549"/>
<sequence>MIDPTDAKLYDVLLVDDSISDAELLQELMARILPDVRLRVEHDSLQVLQDLQREARLSDGFRPDLLLMDLHMPRKSGFEVLRKLRSDAAFKSIPMLVLSDSARPEEIGLAYDLGANAYLMKPTDIQGYVELLQSVDQNWFRFSKLSR</sequence>
<dbReference type="InterPro" id="IPR011006">
    <property type="entry name" value="CheY-like_superfamily"/>
</dbReference>
<keyword evidence="4" id="KW-1185">Reference proteome</keyword>
<dbReference type="Proteomes" id="UP000010467">
    <property type="component" value="Chromosome"/>
</dbReference>
<dbReference type="CDD" id="cd17557">
    <property type="entry name" value="REC_Rcp-like"/>
    <property type="match status" value="1"/>
</dbReference>
<dbReference type="HOGENOM" id="CLU_000445_69_17_0"/>
<dbReference type="RefSeq" id="WP_015235398.1">
    <property type="nucleotide sequence ID" value="NC_019793.1"/>
</dbReference>
<proteinExistence type="predicted"/>
<dbReference type="InterPro" id="IPR001789">
    <property type="entry name" value="Sig_transdc_resp-reg_receiver"/>
</dbReference>
<dbReference type="Pfam" id="PF00072">
    <property type="entry name" value="Response_reg"/>
    <property type="match status" value="1"/>
</dbReference>
<evidence type="ECO:0000259" key="2">
    <source>
        <dbReference type="PROSITE" id="PS50110"/>
    </source>
</evidence>
<dbReference type="Gene3D" id="3.40.50.2300">
    <property type="match status" value="1"/>
</dbReference>
<dbReference type="SUPFAM" id="SSF52172">
    <property type="entry name" value="CheY-like"/>
    <property type="match status" value="1"/>
</dbReference>
<dbReference type="SMART" id="SM00448">
    <property type="entry name" value="REC"/>
    <property type="match status" value="1"/>
</dbReference>
<dbReference type="PATRIC" id="fig|937777.3.peg.1551"/>
<feature type="modified residue" description="4-aspartylphosphate" evidence="1">
    <location>
        <position position="69"/>
    </location>
</feature>
<organism evidence="3 4">
    <name type="scientific">Deinococcus peraridilitoris (strain DSM 19664 / LMG 22246 / CIP 109416 / KR-200)</name>
    <dbReference type="NCBI Taxonomy" id="937777"/>
    <lineage>
        <taxon>Bacteria</taxon>
        <taxon>Thermotogati</taxon>
        <taxon>Deinococcota</taxon>
        <taxon>Deinococci</taxon>
        <taxon>Deinococcales</taxon>
        <taxon>Deinococcaceae</taxon>
        <taxon>Deinococcus</taxon>
    </lineage>
</organism>
<dbReference type="eggNOG" id="COG0745">
    <property type="taxonomic scope" value="Bacteria"/>
</dbReference>
<dbReference type="AlphaFoldDB" id="L0A276"/>
<dbReference type="PROSITE" id="PS50110">
    <property type="entry name" value="RESPONSE_REGULATORY"/>
    <property type="match status" value="1"/>
</dbReference>
<feature type="domain" description="Response regulatory" evidence="2">
    <location>
        <begin position="11"/>
        <end position="136"/>
    </location>
</feature>
<keyword evidence="1" id="KW-0597">Phosphoprotein</keyword>
<evidence type="ECO:0000256" key="1">
    <source>
        <dbReference type="PROSITE-ProRule" id="PRU00169"/>
    </source>
</evidence>
<dbReference type="PANTHER" id="PTHR44520:SF2">
    <property type="entry name" value="RESPONSE REGULATOR RCP1"/>
    <property type="match status" value="1"/>
</dbReference>
<dbReference type="InterPro" id="IPR052893">
    <property type="entry name" value="TCS_response_regulator"/>
</dbReference>
<evidence type="ECO:0000313" key="4">
    <source>
        <dbReference type="Proteomes" id="UP000010467"/>
    </source>
</evidence>
<name>L0A276_DEIPD</name>
<dbReference type="STRING" id="937777.Deipe_1549"/>